<dbReference type="EMBL" id="BMAW01131409">
    <property type="protein sequence ID" value="GFU39320.1"/>
    <property type="molecule type" value="Genomic_DNA"/>
</dbReference>
<evidence type="ECO:0000313" key="1">
    <source>
        <dbReference type="EMBL" id="GFU39320.1"/>
    </source>
</evidence>
<dbReference type="AlphaFoldDB" id="A0A8X6QZV9"/>
<protein>
    <submittedName>
        <fullName evidence="1">Uncharacterized protein</fullName>
    </submittedName>
</protein>
<reference evidence="1" key="1">
    <citation type="submission" date="2020-08" db="EMBL/GenBank/DDBJ databases">
        <title>Multicomponent nature underlies the extraordinary mechanical properties of spider dragline silk.</title>
        <authorList>
            <person name="Kono N."/>
            <person name="Nakamura H."/>
            <person name="Mori M."/>
            <person name="Yoshida Y."/>
            <person name="Ohtoshi R."/>
            <person name="Malay A.D."/>
            <person name="Moran D.A.P."/>
            <person name="Tomita M."/>
            <person name="Numata K."/>
            <person name="Arakawa K."/>
        </authorList>
    </citation>
    <scope>NUCLEOTIDE SEQUENCE</scope>
</reference>
<sequence>MSGFHLTVREAAFLFKMGQEIVLKGCKTGVVDSGNDYNLLSKSDLLAEDRYYSFRNLVSISNEDNNASPQANNRRNDRIYSTRLSGELVAFVVFSLRHDQAGCEDY</sequence>
<evidence type="ECO:0000313" key="2">
    <source>
        <dbReference type="Proteomes" id="UP000887013"/>
    </source>
</evidence>
<dbReference type="Proteomes" id="UP000887013">
    <property type="component" value="Unassembled WGS sequence"/>
</dbReference>
<gene>
    <name evidence="1" type="ORF">NPIL_561271</name>
</gene>
<keyword evidence="2" id="KW-1185">Reference proteome</keyword>
<name>A0A8X6QZV9_NEPPI</name>
<comment type="caution">
    <text evidence="1">The sequence shown here is derived from an EMBL/GenBank/DDBJ whole genome shotgun (WGS) entry which is preliminary data.</text>
</comment>
<accession>A0A8X6QZV9</accession>
<proteinExistence type="predicted"/>
<organism evidence="1 2">
    <name type="scientific">Nephila pilipes</name>
    <name type="common">Giant wood spider</name>
    <name type="synonym">Nephila maculata</name>
    <dbReference type="NCBI Taxonomy" id="299642"/>
    <lineage>
        <taxon>Eukaryota</taxon>
        <taxon>Metazoa</taxon>
        <taxon>Ecdysozoa</taxon>
        <taxon>Arthropoda</taxon>
        <taxon>Chelicerata</taxon>
        <taxon>Arachnida</taxon>
        <taxon>Araneae</taxon>
        <taxon>Araneomorphae</taxon>
        <taxon>Entelegynae</taxon>
        <taxon>Araneoidea</taxon>
        <taxon>Nephilidae</taxon>
        <taxon>Nephila</taxon>
    </lineage>
</organism>